<proteinExistence type="predicted"/>
<evidence type="ECO:0000313" key="2">
    <source>
        <dbReference type="Proteomes" id="UP000015523"/>
    </source>
</evidence>
<gene>
    <name evidence="1" type="ORF">M529_11450</name>
</gene>
<keyword evidence="2" id="KW-1185">Reference proteome</keyword>
<sequence>MFTLVAALIFSGSALFALTTIAWMFATCHRKMAAALLFEPIPQEPQVYHIRIRRPRVRRAEHSLHGAAFGA</sequence>
<dbReference type="PATRIC" id="fig|1346791.3.peg.2203"/>
<dbReference type="Proteomes" id="UP000015523">
    <property type="component" value="Unassembled WGS sequence"/>
</dbReference>
<dbReference type="EMBL" id="AUWY01000078">
    <property type="protein sequence ID" value="EQB32096.1"/>
    <property type="molecule type" value="Genomic_DNA"/>
</dbReference>
<dbReference type="RefSeq" id="WP_021318092.1">
    <property type="nucleotide sequence ID" value="NZ_AUWY01000078.1"/>
</dbReference>
<dbReference type="OrthoDB" id="7478574at2"/>
<reference evidence="1 2" key="1">
    <citation type="journal article" date="2013" name="Genome Announc.">
        <title>Draft Genome Sequence of Sphingobium ummariense Strain RL-3, a Hexachlorocyclohexane-Degrading Bacterium.</title>
        <authorList>
            <person name="Kohli P."/>
            <person name="Dua A."/>
            <person name="Sangwan N."/>
            <person name="Oldach P."/>
            <person name="Khurana J.P."/>
            <person name="Lal R."/>
        </authorList>
    </citation>
    <scope>NUCLEOTIDE SEQUENCE [LARGE SCALE GENOMIC DNA]</scope>
    <source>
        <strain evidence="1 2">RL-3</strain>
    </source>
</reference>
<organism evidence="1 2">
    <name type="scientific">Sphingobium ummariense RL-3</name>
    <dbReference type="NCBI Taxonomy" id="1346791"/>
    <lineage>
        <taxon>Bacteria</taxon>
        <taxon>Pseudomonadati</taxon>
        <taxon>Pseudomonadota</taxon>
        <taxon>Alphaproteobacteria</taxon>
        <taxon>Sphingomonadales</taxon>
        <taxon>Sphingomonadaceae</taxon>
        <taxon>Sphingobium</taxon>
    </lineage>
</organism>
<name>T0J2B3_9SPHN</name>
<comment type="caution">
    <text evidence="1">The sequence shown here is derived from an EMBL/GenBank/DDBJ whole genome shotgun (WGS) entry which is preliminary data.</text>
</comment>
<protein>
    <submittedName>
        <fullName evidence="1">Uncharacterized protein</fullName>
    </submittedName>
</protein>
<dbReference type="AlphaFoldDB" id="T0J2B3"/>
<accession>T0J2B3</accession>
<evidence type="ECO:0000313" key="1">
    <source>
        <dbReference type="EMBL" id="EQB32096.1"/>
    </source>
</evidence>